<proteinExistence type="inferred from homology"/>
<comment type="caution">
    <text evidence="4">The sequence shown here is derived from an EMBL/GenBank/DDBJ whole genome shotgun (WGS) entry which is preliminary data.</text>
</comment>
<protein>
    <recommendedName>
        <fullName evidence="6">LytR family transcriptional regulator</fullName>
    </recommendedName>
</protein>
<dbReference type="InterPro" id="IPR004474">
    <property type="entry name" value="LytR_CpsA_psr"/>
</dbReference>
<feature type="domain" description="Cell envelope-related transcriptional attenuator" evidence="2">
    <location>
        <begin position="100"/>
        <end position="243"/>
    </location>
</feature>
<dbReference type="EMBL" id="MELK01000047">
    <property type="protein sequence ID" value="OFW56367.1"/>
    <property type="molecule type" value="Genomic_DNA"/>
</dbReference>
<dbReference type="AlphaFoldDB" id="A0A1F2WHN0"/>
<dbReference type="PANTHER" id="PTHR33392">
    <property type="entry name" value="POLYISOPRENYL-TEICHOIC ACID--PEPTIDOGLYCAN TEICHOIC ACID TRANSFERASE TAGU"/>
    <property type="match status" value="1"/>
</dbReference>
<dbReference type="InterPro" id="IPR027381">
    <property type="entry name" value="LytR/CpsA/Psr_C"/>
</dbReference>
<dbReference type="NCBIfam" id="TIGR00350">
    <property type="entry name" value="lytR_cpsA_psr"/>
    <property type="match status" value="1"/>
</dbReference>
<dbReference type="InterPro" id="IPR050922">
    <property type="entry name" value="LytR/CpsA/Psr_CW_biosynth"/>
</dbReference>
<evidence type="ECO:0000259" key="3">
    <source>
        <dbReference type="Pfam" id="PF13399"/>
    </source>
</evidence>
<evidence type="ECO:0000313" key="4">
    <source>
        <dbReference type="EMBL" id="OFW56367.1"/>
    </source>
</evidence>
<organism evidence="4 5">
    <name type="scientific">Candidatus Solincola sediminis</name>
    <dbReference type="NCBI Taxonomy" id="1797199"/>
    <lineage>
        <taxon>Bacteria</taxon>
        <taxon>Bacillati</taxon>
        <taxon>Actinomycetota</taxon>
        <taxon>Candidatus Geothermincolia</taxon>
        <taxon>Candidatus Geothermincolales</taxon>
        <taxon>Candidatus Geothermincolaceae</taxon>
        <taxon>Candidatus Solincola</taxon>
    </lineage>
</organism>
<dbReference type="Pfam" id="PF13399">
    <property type="entry name" value="LytR_C"/>
    <property type="match status" value="1"/>
</dbReference>
<evidence type="ECO:0000313" key="5">
    <source>
        <dbReference type="Proteomes" id="UP000177876"/>
    </source>
</evidence>
<comment type="similarity">
    <text evidence="1">Belongs to the LytR/CpsA/Psr (LCP) family.</text>
</comment>
<dbReference type="Proteomes" id="UP000177876">
    <property type="component" value="Unassembled WGS sequence"/>
</dbReference>
<dbReference type="Gene3D" id="3.30.70.2390">
    <property type="match status" value="1"/>
</dbReference>
<evidence type="ECO:0000259" key="2">
    <source>
        <dbReference type="Pfam" id="PF03816"/>
    </source>
</evidence>
<dbReference type="Gene3D" id="3.40.630.190">
    <property type="entry name" value="LCP protein"/>
    <property type="match status" value="1"/>
</dbReference>
<feature type="domain" description="LytR/CpsA/Psr regulator C-terminal" evidence="3">
    <location>
        <begin position="354"/>
        <end position="444"/>
    </location>
</feature>
<reference evidence="4 5" key="1">
    <citation type="journal article" date="2016" name="Nat. Commun.">
        <title>Thousands of microbial genomes shed light on interconnected biogeochemical processes in an aquifer system.</title>
        <authorList>
            <person name="Anantharaman K."/>
            <person name="Brown C.T."/>
            <person name="Hug L.A."/>
            <person name="Sharon I."/>
            <person name="Castelle C.J."/>
            <person name="Probst A.J."/>
            <person name="Thomas B.C."/>
            <person name="Singh A."/>
            <person name="Wilkins M.J."/>
            <person name="Karaoz U."/>
            <person name="Brodie E.L."/>
            <person name="Williams K.H."/>
            <person name="Hubbard S.S."/>
            <person name="Banfield J.F."/>
        </authorList>
    </citation>
    <scope>NUCLEOTIDE SEQUENCE [LARGE SCALE GENOMIC DNA]</scope>
</reference>
<dbReference type="Pfam" id="PF03816">
    <property type="entry name" value="LytR_cpsA_psr"/>
    <property type="match status" value="1"/>
</dbReference>
<sequence length="447" mass="49347">MKRQERLKARKRNKRRTILRMALVFILLGGLIAGIMNLHALKTWAAKRYVSMRFGDTEISEEEAPDLFEQLKQWVPGETLNLLLVGIDKGSVPGEGGFTRSDVMILVSVNIKQKKAVLVSIPRDTKVTIPGHGAEKINAAHAFNGPAGAVEAVKQISGMEISNYAEVDFTAFKGIVDAMGGVEFHLEKTINDPMTGYLAKGDYNLNGEQALIICRSRETLPNGDLDRIENQKKFLKAVMEKAASIRDIQALLKILDSAVKYLQTTMQADMIFTLAEALQGMKVEDVDFATLPGDAPTPAVGQPWYFVKNEREAAKLFDNIKKYCSTKTPEEQAAIKAQQDQQQQALTDVDRSKVRLTVLNGARLQGLAGTVAESMQQMGYKNVKTDNTRNAYLDTTVYFKPGHEAEARTVAKDLDPNGDFTITQDSDVTSENNSDVVLIIGKDYVDG</sequence>
<name>A0A1F2WHN0_9ACTN</name>
<dbReference type="STRING" id="1797197.A2Y75_03980"/>
<evidence type="ECO:0008006" key="6">
    <source>
        <dbReference type="Google" id="ProtNLM"/>
    </source>
</evidence>
<dbReference type="PANTHER" id="PTHR33392:SF6">
    <property type="entry name" value="POLYISOPRENYL-TEICHOIC ACID--PEPTIDOGLYCAN TEICHOIC ACID TRANSFERASE TAGU"/>
    <property type="match status" value="1"/>
</dbReference>
<gene>
    <name evidence="4" type="ORF">A2Y75_03980</name>
</gene>
<evidence type="ECO:0000256" key="1">
    <source>
        <dbReference type="ARBA" id="ARBA00006068"/>
    </source>
</evidence>
<accession>A0A1F2WHN0</accession>